<feature type="transmembrane region" description="Helical" evidence="6">
    <location>
        <begin position="131"/>
        <end position="147"/>
    </location>
</feature>
<dbReference type="AlphaFoldDB" id="A0A0F5JU27"/>
<evidence type="ECO:0000256" key="5">
    <source>
        <dbReference type="ARBA" id="ARBA00023136"/>
    </source>
</evidence>
<keyword evidence="4 6" id="KW-1133">Transmembrane helix</keyword>
<evidence type="ECO:0000313" key="9">
    <source>
        <dbReference type="Proteomes" id="UP000033618"/>
    </source>
</evidence>
<feature type="transmembrane region" description="Helical" evidence="6">
    <location>
        <begin position="167"/>
        <end position="187"/>
    </location>
</feature>
<dbReference type="PATRIC" id="fig|28092.6.peg.5582"/>
<dbReference type="GO" id="GO:0015093">
    <property type="term" value="F:ferrous iron transmembrane transporter activity"/>
    <property type="evidence" value="ECO:0007669"/>
    <property type="project" value="TreeGrafter"/>
</dbReference>
<evidence type="ECO:0000313" key="8">
    <source>
        <dbReference type="EMBL" id="KKB61348.1"/>
    </source>
</evidence>
<comment type="subcellular location">
    <subcellularLocation>
        <location evidence="1">Membrane</location>
        <topology evidence="1">Multi-pass membrane protein</topology>
    </subcellularLocation>
</comment>
<dbReference type="InterPro" id="IPR058533">
    <property type="entry name" value="Cation_efflux_TM"/>
</dbReference>
<dbReference type="Proteomes" id="UP000033618">
    <property type="component" value="Unassembled WGS sequence"/>
</dbReference>
<dbReference type="PANTHER" id="PTHR43840">
    <property type="entry name" value="MITOCHONDRIAL METAL TRANSPORTER 1-RELATED"/>
    <property type="match status" value="1"/>
</dbReference>
<keyword evidence="3 6" id="KW-0812">Transmembrane</keyword>
<reference evidence="8 9" key="1">
    <citation type="submission" date="2015-03" db="EMBL/GenBank/DDBJ databases">
        <title>Draft Genome Sequence of Burkholderia andropogonis type strain ICMP2807, isolated from Sorghum bicolor.</title>
        <authorList>
            <person name="Lopes-Santos L."/>
            <person name="Castro D.B."/>
            <person name="Ottoboni L.M."/>
            <person name="Park D."/>
            <person name="Weirc B.S."/>
            <person name="Destefano S.A."/>
        </authorList>
    </citation>
    <scope>NUCLEOTIDE SEQUENCE [LARGE SCALE GENOMIC DNA]</scope>
    <source>
        <strain evidence="8 9">ICMP2807</strain>
    </source>
</reference>
<dbReference type="GO" id="GO:0006882">
    <property type="term" value="P:intracellular zinc ion homeostasis"/>
    <property type="evidence" value="ECO:0007669"/>
    <property type="project" value="TreeGrafter"/>
</dbReference>
<accession>A0A0F5JU27</accession>
<comment type="caution">
    <text evidence="8">The sequence shown here is derived from an EMBL/GenBank/DDBJ whole genome shotgun (WGS) entry which is preliminary data.</text>
</comment>
<evidence type="ECO:0000256" key="6">
    <source>
        <dbReference type="SAM" id="Phobius"/>
    </source>
</evidence>
<dbReference type="EMBL" id="LAQU01000048">
    <property type="protein sequence ID" value="KKB61348.1"/>
    <property type="molecule type" value="Genomic_DNA"/>
</dbReference>
<keyword evidence="2" id="KW-0813">Transport</keyword>
<dbReference type="Gene3D" id="1.20.1510.10">
    <property type="entry name" value="Cation efflux protein transmembrane domain"/>
    <property type="match status" value="1"/>
</dbReference>
<feature type="transmembrane region" description="Helical" evidence="6">
    <location>
        <begin position="24"/>
        <end position="45"/>
    </location>
</feature>
<sequence length="316" mass="34572">MAGSPPQLSQPLLAILRSPSEPQVLAISIAATFAMAFLGILLGIIANSQAIIFDGVFAVIDASMTILSFFVARLLQHDGSRRFQYGFWHFEPLVAAFNGSILLLLCLYAIVDAIRSLFAGGGQQVALDVTAVYSVVVCLICVALYLFQFRANRTLRSALIAVDMQSFLMSGCITVALFGGFGLATLIEHGGYPEMGRYADPLVLLLLALGLLPIPARIVRDAMREVFLVAPPSVNDHVREVVSTVVHRHGMLDFASYVAKSGRMYLVEIHILVPHHHQVPVEGYDLIRAEIADALGPSFNLHQWLSIAFTARREWI</sequence>
<evidence type="ECO:0000256" key="4">
    <source>
        <dbReference type="ARBA" id="ARBA00022989"/>
    </source>
</evidence>
<feature type="transmembrane region" description="Helical" evidence="6">
    <location>
        <begin position="93"/>
        <end position="111"/>
    </location>
</feature>
<evidence type="ECO:0000256" key="3">
    <source>
        <dbReference type="ARBA" id="ARBA00022692"/>
    </source>
</evidence>
<evidence type="ECO:0000256" key="1">
    <source>
        <dbReference type="ARBA" id="ARBA00004141"/>
    </source>
</evidence>
<dbReference type="InterPro" id="IPR050291">
    <property type="entry name" value="CDF_Transporter"/>
</dbReference>
<evidence type="ECO:0000256" key="2">
    <source>
        <dbReference type="ARBA" id="ARBA00022448"/>
    </source>
</evidence>
<feature type="domain" description="Cation efflux protein transmembrane" evidence="7">
    <location>
        <begin position="26"/>
        <end position="224"/>
    </location>
</feature>
<evidence type="ECO:0000259" key="7">
    <source>
        <dbReference type="Pfam" id="PF01545"/>
    </source>
</evidence>
<keyword evidence="9" id="KW-1185">Reference proteome</keyword>
<dbReference type="OrthoDB" id="2388015at2"/>
<protein>
    <recommendedName>
        <fullName evidence="7">Cation efflux protein transmembrane domain-containing protein</fullName>
    </recommendedName>
</protein>
<dbReference type="SUPFAM" id="SSF161111">
    <property type="entry name" value="Cation efflux protein transmembrane domain-like"/>
    <property type="match status" value="1"/>
</dbReference>
<dbReference type="GO" id="GO:0005886">
    <property type="term" value="C:plasma membrane"/>
    <property type="evidence" value="ECO:0007669"/>
    <property type="project" value="TreeGrafter"/>
</dbReference>
<proteinExistence type="predicted"/>
<name>A0A0F5JU27_9BURK</name>
<dbReference type="GO" id="GO:0015086">
    <property type="term" value="F:cadmium ion transmembrane transporter activity"/>
    <property type="evidence" value="ECO:0007669"/>
    <property type="project" value="TreeGrafter"/>
</dbReference>
<gene>
    <name evidence="8" type="ORF">WM40_23735</name>
</gene>
<dbReference type="Pfam" id="PF01545">
    <property type="entry name" value="Cation_efflux"/>
    <property type="match status" value="1"/>
</dbReference>
<organism evidence="8 9">
    <name type="scientific">Robbsia andropogonis</name>
    <dbReference type="NCBI Taxonomy" id="28092"/>
    <lineage>
        <taxon>Bacteria</taxon>
        <taxon>Pseudomonadati</taxon>
        <taxon>Pseudomonadota</taxon>
        <taxon>Betaproteobacteria</taxon>
        <taxon>Burkholderiales</taxon>
        <taxon>Burkholderiaceae</taxon>
        <taxon>Robbsia</taxon>
    </lineage>
</organism>
<dbReference type="PANTHER" id="PTHR43840:SF15">
    <property type="entry name" value="MITOCHONDRIAL METAL TRANSPORTER 1-RELATED"/>
    <property type="match status" value="1"/>
</dbReference>
<dbReference type="GO" id="GO:0015341">
    <property type="term" value="F:zinc efflux antiporter activity"/>
    <property type="evidence" value="ECO:0007669"/>
    <property type="project" value="TreeGrafter"/>
</dbReference>
<feature type="transmembrane region" description="Helical" evidence="6">
    <location>
        <begin position="51"/>
        <end position="72"/>
    </location>
</feature>
<dbReference type="STRING" id="28092.WM40_23735"/>
<dbReference type="RefSeq" id="WP_046154174.1">
    <property type="nucleotide sequence ID" value="NZ_CADFGU010000014.1"/>
</dbReference>
<feature type="transmembrane region" description="Helical" evidence="6">
    <location>
        <begin position="199"/>
        <end position="219"/>
    </location>
</feature>
<keyword evidence="5 6" id="KW-0472">Membrane</keyword>
<dbReference type="InterPro" id="IPR027469">
    <property type="entry name" value="Cation_efflux_TMD_sf"/>
</dbReference>